<dbReference type="PIRSF" id="PIRSF034110">
    <property type="entry name" value="DUF1203"/>
    <property type="match status" value="1"/>
</dbReference>
<organism evidence="1 2">
    <name type="scientific">Herbidospora solisilvae</name>
    <dbReference type="NCBI Taxonomy" id="2696284"/>
    <lineage>
        <taxon>Bacteria</taxon>
        <taxon>Bacillati</taxon>
        <taxon>Actinomycetota</taxon>
        <taxon>Actinomycetes</taxon>
        <taxon>Streptosporangiales</taxon>
        <taxon>Streptosporangiaceae</taxon>
        <taxon>Herbidospora</taxon>
    </lineage>
</organism>
<gene>
    <name evidence="1" type="ORF">GT755_06095</name>
</gene>
<dbReference type="InterPro" id="IPR009593">
    <property type="entry name" value="DUF1203"/>
</dbReference>
<keyword evidence="2" id="KW-1185">Reference proteome</keyword>
<evidence type="ECO:0000313" key="1">
    <source>
        <dbReference type="EMBL" id="NAS21257.1"/>
    </source>
</evidence>
<accession>A0A7C9NZ05</accession>
<comment type="caution">
    <text evidence="1">The sequence shown here is derived from an EMBL/GenBank/DDBJ whole genome shotgun (WGS) entry which is preliminary data.</text>
</comment>
<dbReference type="RefSeq" id="WP_161478755.1">
    <property type="nucleotide sequence ID" value="NZ_WXEW01000002.1"/>
</dbReference>
<dbReference type="EMBL" id="WXEW01000002">
    <property type="protein sequence ID" value="NAS21257.1"/>
    <property type="molecule type" value="Genomic_DNA"/>
</dbReference>
<dbReference type="Proteomes" id="UP000479526">
    <property type="component" value="Unassembled WGS sequence"/>
</dbReference>
<evidence type="ECO:0000313" key="2">
    <source>
        <dbReference type="Proteomes" id="UP000479526"/>
    </source>
</evidence>
<reference evidence="1 2" key="1">
    <citation type="submission" date="2020-01" db="EMBL/GenBank/DDBJ databases">
        <title>Herbidospora sp. NEAU-GS84 nov., a novel actinomycete isolated from soil.</title>
        <authorList>
            <person name="Han L."/>
        </authorList>
    </citation>
    <scope>NUCLEOTIDE SEQUENCE [LARGE SCALE GENOMIC DNA]</scope>
    <source>
        <strain evidence="1 2">NEAU-GS84</strain>
    </source>
</reference>
<dbReference type="AlphaFoldDB" id="A0A7C9NZ05"/>
<dbReference type="Pfam" id="PF06718">
    <property type="entry name" value="DUF1203"/>
    <property type="match status" value="1"/>
</dbReference>
<proteinExistence type="predicted"/>
<name>A0A7C9NZ05_9ACTN</name>
<protein>
    <submittedName>
        <fullName evidence="1">DUF1203 domain-containing protein</fullName>
    </submittedName>
</protein>
<sequence length="153" mass="16132">MNLTVSPIEPFVVKALLVTDDAGHAPRFSEDRDGGSPLRCCLTLAGPGERVALLSYAPVRRWAADPGPYDELGPVFVHAGPCAGPDGDGWPAAHRGVPRVLRAYDGRGHIVGGRTVPAEGDPERVAEELLAGDGVAVVHVRAVVFGCFQFSVR</sequence>